<keyword evidence="2" id="KW-1185">Reference proteome</keyword>
<comment type="caution">
    <text evidence="1">The sequence shown here is derived from an EMBL/GenBank/DDBJ whole genome shotgun (WGS) entry which is preliminary data.</text>
</comment>
<proteinExistence type="predicted"/>
<accession>A0A5J9W5P1</accession>
<dbReference type="PANTHER" id="PTHR48006:SF34">
    <property type="entry name" value="OS08G0203700 PROTEIN"/>
    <property type="match status" value="1"/>
</dbReference>
<dbReference type="GO" id="GO:0005886">
    <property type="term" value="C:plasma membrane"/>
    <property type="evidence" value="ECO:0007669"/>
    <property type="project" value="TreeGrafter"/>
</dbReference>
<name>A0A5J9W5P1_9POAL</name>
<gene>
    <name evidence="1" type="ORF">EJB05_09696</name>
</gene>
<sequence>MTWKMGGGGSSIVARHGGDGFLPSHGRGAEQRNEDMRLPCVMVTAFTRPVVPDEYSTAAVSDCFTATGGGSLPEEEEASLVYSSEPMTTHRSCLGSLAANATTGLHDATTFYYGCLTYPNNDDATTMLDALDDDGNDVTAMPLRCHVPDDDATTRHEDVYNDAIYVQHATNLLPAVLSRNLMQNYLTGPLPSFIGKFTAMQYLSVAINPLSGPLPKELGNLTNLIYWALA</sequence>
<evidence type="ECO:0000313" key="2">
    <source>
        <dbReference type="Proteomes" id="UP000324897"/>
    </source>
</evidence>
<dbReference type="InterPro" id="IPR051824">
    <property type="entry name" value="LRR_Rcpt-Like_S/T_Kinase"/>
</dbReference>
<feature type="non-terminal residue" evidence="1">
    <location>
        <position position="1"/>
    </location>
</feature>
<evidence type="ECO:0008006" key="3">
    <source>
        <dbReference type="Google" id="ProtNLM"/>
    </source>
</evidence>
<dbReference type="AlphaFoldDB" id="A0A5J9W5P1"/>
<reference evidence="1 2" key="1">
    <citation type="journal article" date="2019" name="Sci. Rep.">
        <title>A high-quality genome of Eragrostis curvula grass provides insights into Poaceae evolution and supports new strategies to enhance forage quality.</title>
        <authorList>
            <person name="Carballo J."/>
            <person name="Santos B.A.C.M."/>
            <person name="Zappacosta D."/>
            <person name="Garbus I."/>
            <person name="Selva J.P."/>
            <person name="Gallo C.A."/>
            <person name="Diaz A."/>
            <person name="Albertini E."/>
            <person name="Caccamo M."/>
            <person name="Echenique V."/>
        </authorList>
    </citation>
    <scope>NUCLEOTIDE SEQUENCE [LARGE SCALE GENOMIC DNA]</scope>
    <source>
        <strain evidence="2">cv. Victoria</strain>
        <tissue evidence="1">Leaf</tissue>
    </source>
</reference>
<organism evidence="1 2">
    <name type="scientific">Eragrostis curvula</name>
    <name type="common">weeping love grass</name>
    <dbReference type="NCBI Taxonomy" id="38414"/>
    <lineage>
        <taxon>Eukaryota</taxon>
        <taxon>Viridiplantae</taxon>
        <taxon>Streptophyta</taxon>
        <taxon>Embryophyta</taxon>
        <taxon>Tracheophyta</taxon>
        <taxon>Spermatophyta</taxon>
        <taxon>Magnoliopsida</taxon>
        <taxon>Liliopsida</taxon>
        <taxon>Poales</taxon>
        <taxon>Poaceae</taxon>
        <taxon>PACMAD clade</taxon>
        <taxon>Chloridoideae</taxon>
        <taxon>Eragrostideae</taxon>
        <taxon>Eragrostidinae</taxon>
        <taxon>Eragrostis</taxon>
    </lineage>
</organism>
<dbReference type="PANTHER" id="PTHR48006">
    <property type="entry name" value="LEUCINE-RICH REPEAT-CONTAINING PROTEIN DDB_G0281931-RELATED"/>
    <property type="match status" value="1"/>
</dbReference>
<dbReference type="Gene3D" id="3.80.10.10">
    <property type="entry name" value="Ribonuclease Inhibitor"/>
    <property type="match status" value="1"/>
</dbReference>
<dbReference type="EMBL" id="RWGY01000005">
    <property type="protein sequence ID" value="TVU43247.1"/>
    <property type="molecule type" value="Genomic_DNA"/>
</dbReference>
<dbReference type="SUPFAM" id="SSF52058">
    <property type="entry name" value="L domain-like"/>
    <property type="match status" value="1"/>
</dbReference>
<dbReference type="Proteomes" id="UP000324897">
    <property type="component" value="Unassembled WGS sequence"/>
</dbReference>
<evidence type="ECO:0000313" key="1">
    <source>
        <dbReference type="EMBL" id="TVU43247.1"/>
    </source>
</evidence>
<dbReference type="Gramene" id="TVU43247">
    <property type="protein sequence ID" value="TVU43247"/>
    <property type="gene ID" value="EJB05_09696"/>
</dbReference>
<dbReference type="OrthoDB" id="676979at2759"/>
<protein>
    <recommendedName>
        <fullName evidence="3">Malectin-like domain-containing protein</fullName>
    </recommendedName>
</protein>
<dbReference type="InterPro" id="IPR032675">
    <property type="entry name" value="LRR_dom_sf"/>
</dbReference>